<name>A0A835BFW7_9POAL</name>
<keyword evidence="3" id="KW-1185">Reference proteome</keyword>
<protein>
    <recommendedName>
        <fullName evidence="1">F-box protein AT5G49610-like beta-propeller domain-containing protein</fullName>
    </recommendedName>
</protein>
<gene>
    <name evidence="2" type="ORF">HU200_036472</name>
</gene>
<dbReference type="EMBL" id="JACEFO010001880">
    <property type="protein sequence ID" value="KAF8696833.1"/>
    <property type="molecule type" value="Genomic_DNA"/>
</dbReference>
<sequence length="238" mass="27186">MALDARLLCSEENPKSFRVVRATVFSSDTGDWSILPWVDVLPIHPPMEYKPWLLNSNMRAKGLLYWVYSNRKHMLTLDTATMDFSVAELPKLVMSRECSFAAGETIDGRPCVVYALKLGVCLFFQRIDEDGVKRWLMDKPTSLGTQLDAIFGKLKDKYSELKVMAVSDGFAYLATSMRYHCAYATTPSWVLSLCLETMKLEKLFQRPYEFESCVHPYVMSWPLSLVGNYGRFALKDSP</sequence>
<comment type="caution">
    <text evidence="2">The sequence shown here is derived from an EMBL/GenBank/DDBJ whole genome shotgun (WGS) entry which is preliminary data.</text>
</comment>
<feature type="domain" description="F-box protein AT5G49610-like beta-propeller" evidence="1">
    <location>
        <begin position="58"/>
        <end position="222"/>
    </location>
</feature>
<dbReference type="AlphaFoldDB" id="A0A835BFW7"/>
<evidence type="ECO:0000313" key="3">
    <source>
        <dbReference type="Proteomes" id="UP000636709"/>
    </source>
</evidence>
<proteinExistence type="predicted"/>
<accession>A0A835BFW7</accession>
<dbReference type="InterPro" id="IPR056594">
    <property type="entry name" value="AT5G49610-like_b-prop"/>
</dbReference>
<dbReference type="Pfam" id="PF23635">
    <property type="entry name" value="Beta-prop_AT5G49610-like"/>
    <property type="match status" value="1"/>
</dbReference>
<organism evidence="2 3">
    <name type="scientific">Digitaria exilis</name>
    <dbReference type="NCBI Taxonomy" id="1010633"/>
    <lineage>
        <taxon>Eukaryota</taxon>
        <taxon>Viridiplantae</taxon>
        <taxon>Streptophyta</taxon>
        <taxon>Embryophyta</taxon>
        <taxon>Tracheophyta</taxon>
        <taxon>Spermatophyta</taxon>
        <taxon>Magnoliopsida</taxon>
        <taxon>Liliopsida</taxon>
        <taxon>Poales</taxon>
        <taxon>Poaceae</taxon>
        <taxon>PACMAD clade</taxon>
        <taxon>Panicoideae</taxon>
        <taxon>Panicodae</taxon>
        <taxon>Paniceae</taxon>
        <taxon>Anthephorinae</taxon>
        <taxon>Digitaria</taxon>
    </lineage>
</organism>
<evidence type="ECO:0000313" key="2">
    <source>
        <dbReference type="EMBL" id="KAF8696833.1"/>
    </source>
</evidence>
<reference evidence="2" key="1">
    <citation type="submission" date="2020-07" db="EMBL/GenBank/DDBJ databases">
        <title>Genome sequence and genetic diversity analysis of an under-domesticated orphan crop, white fonio (Digitaria exilis).</title>
        <authorList>
            <person name="Bennetzen J.L."/>
            <person name="Chen S."/>
            <person name="Ma X."/>
            <person name="Wang X."/>
            <person name="Yssel A.E.J."/>
            <person name="Chaluvadi S.R."/>
            <person name="Johnson M."/>
            <person name="Gangashetty P."/>
            <person name="Hamidou F."/>
            <person name="Sanogo M.D."/>
            <person name="Zwaenepoel A."/>
            <person name="Wallace J."/>
            <person name="Van De Peer Y."/>
            <person name="Van Deynze A."/>
        </authorList>
    </citation>
    <scope>NUCLEOTIDE SEQUENCE</scope>
    <source>
        <tissue evidence="2">Leaves</tissue>
    </source>
</reference>
<dbReference type="Proteomes" id="UP000636709">
    <property type="component" value="Unassembled WGS sequence"/>
</dbReference>
<dbReference type="OrthoDB" id="602193at2759"/>
<evidence type="ECO:0000259" key="1">
    <source>
        <dbReference type="Pfam" id="PF23635"/>
    </source>
</evidence>
<dbReference type="PANTHER" id="PTHR33207">
    <property type="entry name" value="F-BOX DOMAIN CONTAINING PROTEIN-RELATED"/>
    <property type="match status" value="1"/>
</dbReference>